<keyword evidence="4" id="KW-1185">Reference proteome</keyword>
<comment type="caution">
    <text evidence="2">The sequence shown here is derived from an EMBL/GenBank/DDBJ whole genome shotgun (WGS) entry which is preliminary data.</text>
</comment>
<name>A0A2Z6RLD5_9GLOM</name>
<reference evidence="2 4" key="1">
    <citation type="submission" date="2017-11" db="EMBL/GenBank/DDBJ databases">
        <title>The genome of Rhizophagus clarus HR1 reveals common genetic basis of auxotrophy among arbuscular mycorrhizal fungi.</title>
        <authorList>
            <person name="Kobayashi Y."/>
        </authorList>
    </citation>
    <scope>NUCLEOTIDE SEQUENCE [LARGE SCALE GENOMIC DNA]</scope>
    <source>
        <strain evidence="2 4">HR1</strain>
    </source>
</reference>
<dbReference type="EMBL" id="BEXD01002657">
    <property type="protein sequence ID" value="GBB98994.1"/>
    <property type="molecule type" value="Genomic_DNA"/>
</dbReference>
<dbReference type="Proteomes" id="UP000247702">
    <property type="component" value="Unassembled WGS sequence"/>
</dbReference>
<keyword evidence="1" id="KW-1133">Transmembrane helix</keyword>
<sequence length="337" mass="39290">MVFTENKPSTEPFSFVLLKKLCSFSFCILLIYYSYNQFSQFFDSITEPNLNIRNFINNRQSINRDIKVILLACSPYSLNCTYNDRECEEYDDRTDICDGNTFRYVFNYRDKAEIKITPVITEAYLAGVVIDDKYYLTDGLLFTKPNSSLFLMNEQINIIYYSFKINKRMIDNYIYGLAGGDGLEFVNFDVQTDHINHLTTPNETTLKLIPASTDIYYQEETYYDLGSIISGIGGFFSSLSGIYVFLFGETKLAPWGFMQTHVFNCLCTGYKRKFIKKLKNKYEPIPFVSGRAKNVTLEERVQNIENILKEYYLDTDFLNSLLVKYNKVNDNKYDDIV</sequence>
<keyword evidence="1" id="KW-0812">Transmembrane</keyword>
<evidence type="ECO:0000256" key="1">
    <source>
        <dbReference type="SAM" id="Phobius"/>
    </source>
</evidence>
<dbReference type="AlphaFoldDB" id="A0A2Z6RLD5"/>
<dbReference type="Proteomes" id="UP000615446">
    <property type="component" value="Unassembled WGS sequence"/>
</dbReference>
<gene>
    <name evidence="3" type="ORF">RCL2_001224900</name>
    <name evidence="2" type="ORF">RclHR1_03390010</name>
</gene>
<dbReference type="OrthoDB" id="2403806at2759"/>
<evidence type="ECO:0000313" key="4">
    <source>
        <dbReference type="Proteomes" id="UP000247702"/>
    </source>
</evidence>
<evidence type="ECO:0000313" key="3">
    <source>
        <dbReference type="EMBL" id="GES85161.1"/>
    </source>
</evidence>
<proteinExistence type="predicted"/>
<keyword evidence="1" id="KW-0472">Membrane</keyword>
<accession>A0A2Z6RLD5</accession>
<evidence type="ECO:0000313" key="2">
    <source>
        <dbReference type="EMBL" id="GBB98994.1"/>
    </source>
</evidence>
<protein>
    <submittedName>
        <fullName evidence="2">Uncharacterized protein</fullName>
    </submittedName>
</protein>
<organism evidence="2 4">
    <name type="scientific">Rhizophagus clarus</name>
    <dbReference type="NCBI Taxonomy" id="94130"/>
    <lineage>
        <taxon>Eukaryota</taxon>
        <taxon>Fungi</taxon>
        <taxon>Fungi incertae sedis</taxon>
        <taxon>Mucoromycota</taxon>
        <taxon>Glomeromycotina</taxon>
        <taxon>Glomeromycetes</taxon>
        <taxon>Glomerales</taxon>
        <taxon>Glomeraceae</taxon>
        <taxon>Rhizophagus</taxon>
    </lineage>
</organism>
<feature type="transmembrane region" description="Helical" evidence="1">
    <location>
        <begin position="225"/>
        <end position="246"/>
    </location>
</feature>
<dbReference type="EMBL" id="BLAL01000089">
    <property type="protein sequence ID" value="GES85161.1"/>
    <property type="molecule type" value="Genomic_DNA"/>
</dbReference>
<reference evidence="3" key="2">
    <citation type="submission" date="2019-10" db="EMBL/GenBank/DDBJ databases">
        <title>Conservation and host-specific expression of non-tandemly repeated heterogenous ribosome RNA gene in arbuscular mycorrhizal fungi.</title>
        <authorList>
            <person name="Maeda T."/>
            <person name="Kobayashi Y."/>
            <person name="Nakagawa T."/>
            <person name="Ezawa T."/>
            <person name="Yamaguchi K."/>
            <person name="Bino T."/>
            <person name="Nishimoto Y."/>
            <person name="Shigenobu S."/>
            <person name="Kawaguchi M."/>
        </authorList>
    </citation>
    <scope>NUCLEOTIDE SEQUENCE</scope>
    <source>
        <strain evidence="3">HR1</strain>
    </source>
</reference>
<feature type="transmembrane region" description="Helical" evidence="1">
    <location>
        <begin position="12"/>
        <end position="35"/>
    </location>
</feature>